<dbReference type="Pfam" id="PF24061">
    <property type="entry name" value="LBD_receptor"/>
    <property type="match status" value="1"/>
</dbReference>
<evidence type="ECO:0000256" key="3">
    <source>
        <dbReference type="ARBA" id="ARBA00022692"/>
    </source>
</evidence>
<feature type="transmembrane region" description="Helical" evidence="8">
    <location>
        <begin position="356"/>
        <end position="376"/>
    </location>
</feature>
<keyword evidence="3 8" id="KW-0812">Transmembrane</keyword>
<dbReference type="Proteomes" id="UP000095300">
    <property type="component" value="Unassembled WGS sequence"/>
</dbReference>
<evidence type="ECO:0000256" key="2">
    <source>
        <dbReference type="ARBA" id="ARBA00022475"/>
    </source>
</evidence>
<feature type="domain" description="Putative ionotropic receptor ligand binding" evidence="9">
    <location>
        <begin position="13"/>
        <end position="225"/>
    </location>
</feature>
<dbReference type="PANTHER" id="PTHR42643">
    <property type="entry name" value="IONOTROPIC RECEPTOR 20A-RELATED"/>
    <property type="match status" value="1"/>
</dbReference>
<proteinExistence type="predicted"/>
<evidence type="ECO:0000259" key="9">
    <source>
        <dbReference type="Pfam" id="PF24061"/>
    </source>
</evidence>
<sequence length="640" mass="74095">MNTLMEITLNDNQTMANLPLILATVWIMNNDFALQSVSAVTIGQYANSIAAQHQQNGIIDEVLRRTMMAKNQLKYFVEGEMFPFEFSEEFMSSEELVQRFFKYYANRETCVWFLDSLESYNKLEEGLLDESRHYQRHGYFLLVYTGLQVERMNHVREIFHRLFYIYVINVNILMMIGKHAYLYTYFPFSPNQCHASQPELYVSFSDIEGENFTINKTLYPNKVRNMHRCPLTIVTWNLPPFIFVEKDKETGDLISLFGIEGSMITLLAELMNFTIKVVEPKPRERGNIYPNGTSTGATRMILEAEANITLYSYIYNSARSQFLAASNSYTTSTFYMAISNGDPLAPFARLTKPFSYIIWTCLGSSTVLAIISIYYIRFLGKSKLMDFIYGRGNRLPFSNLLSTLLGGPVFTKVPFRNFARFILLAWMWYTFILRAAYSGELYTILQDGYSRNTVKTLADIVEHNYVIQATPTLEKFIKGVLPTANTRTLNEEEDTINTLLEQIGDPEGQEKIALCALDYTIKYYNQLHPTRRVDLLEQTIITSPLVFYTSRYAYFNKRMNSLILEISAVGMMKRLRKIAVYAPLKAPRRHGKPLTLTFEILLGVFYIYAVCVMFCLLVFLLEIWSKKSFCIKIVIDFFNM</sequence>
<dbReference type="Gene3D" id="1.10.287.70">
    <property type="match status" value="1"/>
</dbReference>
<dbReference type="InterPro" id="IPR052192">
    <property type="entry name" value="Insect_Ionotropic_Sensory_Rcpt"/>
</dbReference>
<protein>
    <recommendedName>
        <fullName evidence="9">Putative ionotropic receptor ligand binding domain-containing protein</fullName>
    </recommendedName>
</protein>
<dbReference type="InterPro" id="IPR056198">
    <property type="entry name" value="LBD_receptor"/>
</dbReference>
<evidence type="ECO:0000256" key="4">
    <source>
        <dbReference type="ARBA" id="ARBA00022989"/>
    </source>
</evidence>
<dbReference type="PANTHER" id="PTHR42643:SF37">
    <property type="entry name" value="IONOTROPIC RECEPTOR 11A-RELATED"/>
    <property type="match status" value="1"/>
</dbReference>
<accession>A0A1I8PUX0</accession>
<feature type="transmembrane region" description="Helical" evidence="8">
    <location>
        <begin position="162"/>
        <end position="181"/>
    </location>
</feature>
<keyword evidence="6" id="KW-0675">Receptor</keyword>
<reference evidence="10" key="1">
    <citation type="submission" date="2020-05" db="UniProtKB">
        <authorList>
            <consortium name="EnsemblMetazoa"/>
        </authorList>
    </citation>
    <scope>IDENTIFICATION</scope>
    <source>
        <strain evidence="10">USDA</strain>
    </source>
</reference>
<feature type="transmembrane region" description="Helical" evidence="8">
    <location>
        <begin position="418"/>
        <end position="437"/>
    </location>
</feature>
<evidence type="ECO:0000313" key="10">
    <source>
        <dbReference type="EnsemblMetazoa" id="SCAU011335-PA"/>
    </source>
</evidence>
<dbReference type="Gene3D" id="3.40.190.10">
    <property type="entry name" value="Periplasmic binding protein-like II"/>
    <property type="match status" value="1"/>
</dbReference>
<evidence type="ECO:0000256" key="5">
    <source>
        <dbReference type="ARBA" id="ARBA00023136"/>
    </source>
</evidence>
<dbReference type="EnsemblMetazoa" id="SCAU011335-RA">
    <property type="protein sequence ID" value="SCAU011335-PA"/>
    <property type="gene ID" value="SCAU011335"/>
</dbReference>
<name>A0A1I8PUX0_STOCA</name>
<evidence type="ECO:0000256" key="1">
    <source>
        <dbReference type="ARBA" id="ARBA00004651"/>
    </source>
</evidence>
<dbReference type="VEuPathDB" id="VectorBase:SCAU011335"/>
<keyword evidence="4 8" id="KW-1133">Transmembrane helix</keyword>
<feature type="transmembrane region" description="Helical" evidence="8">
    <location>
        <begin position="253"/>
        <end position="275"/>
    </location>
</feature>
<organism evidence="10 11">
    <name type="scientific">Stomoxys calcitrans</name>
    <name type="common">Stable fly</name>
    <name type="synonym">Conops calcitrans</name>
    <dbReference type="NCBI Taxonomy" id="35570"/>
    <lineage>
        <taxon>Eukaryota</taxon>
        <taxon>Metazoa</taxon>
        <taxon>Ecdysozoa</taxon>
        <taxon>Arthropoda</taxon>
        <taxon>Hexapoda</taxon>
        <taxon>Insecta</taxon>
        <taxon>Pterygota</taxon>
        <taxon>Neoptera</taxon>
        <taxon>Endopterygota</taxon>
        <taxon>Diptera</taxon>
        <taxon>Brachycera</taxon>
        <taxon>Muscomorpha</taxon>
        <taxon>Muscoidea</taxon>
        <taxon>Muscidae</taxon>
        <taxon>Stomoxys</taxon>
    </lineage>
</organism>
<feature type="transmembrane region" description="Helical" evidence="8">
    <location>
        <begin position="598"/>
        <end position="621"/>
    </location>
</feature>
<dbReference type="AlphaFoldDB" id="A0A1I8PUX0"/>
<dbReference type="GO" id="GO:0005886">
    <property type="term" value="C:plasma membrane"/>
    <property type="evidence" value="ECO:0007669"/>
    <property type="project" value="UniProtKB-SubCell"/>
</dbReference>
<keyword evidence="7" id="KW-0325">Glycoprotein</keyword>
<evidence type="ECO:0000313" key="11">
    <source>
        <dbReference type="Proteomes" id="UP000095300"/>
    </source>
</evidence>
<keyword evidence="2" id="KW-1003">Cell membrane</keyword>
<comment type="subcellular location">
    <subcellularLocation>
        <location evidence="1">Cell membrane</location>
        <topology evidence="1">Multi-pass membrane protein</topology>
    </subcellularLocation>
</comment>
<evidence type="ECO:0000256" key="6">
    <source>
        <dbReference type="ARBA" id="ARBA00023170"/>
    </source>
</evidence>
<keyword evidence="11" id="KW-1185">Reference proteome</keyword>
<evidence type="ECO:0000256" key="8">
    <source>
        <dbReference type="SAM" id="Phobius"/>
    </source>
</evidence>
<evidence type="ECO:0000256" key="7">
    <source>
        <dbReference type="ARBA" id="ARBA00023180"/>
    </source>
</evidence>
<dbReference type="SUPFAM" id="SSF53850">
    <property type="entry name" value="Periplasmic binding protein-like II"/>
    <property type="match status" value="1"/>
</dbReference>
<keyword evidence="5 8" id="KW-0472">Membrane</keyword>